<dbReference type="Pfam" id="PF07542">
    <property type="entry name" value="ATP12"/>
    <property type="match status" value="1"/>
</dbReference>
<keyword evidence="2" id="KW-0809">Transit peptide</keyword>
<comment type="caution">
    <text evidence="4">The sequence shown here is derived from an EMBL/GenBank/DDBJ whole genome shotgun (WGS) entry which is preliminary data.</text>
</comment>
<comment type="similarity">
    <text evidence="1">Belongs to the ATP12 family.</text>
</comment>
<proteinExistence type="inferred from homology"/>
<dbReference type="OrthoDB" id="9797825at2"/>
<keyword evidence="3" id="KW-0143">Chaperone</keyword>
<dbReference type="Gene3D" id="3.30.2180.10">
    <property type="entry name" value="ATP12-like"/>
    <property type="match status" value="1"/>
</dbReference>
<dbReference type="SUPFAM" id="SSF160909">
    <property type="entry name" value="ATP12-like"/>
    <property type="match status" value="1"/>
</dbReference>
<name>A0A397Q7P9_9HYPH</name>
<gene>
    <name evidence="4" type="ORF">BXY53_1625</name>
</gene>
<evidence type="ECO:0000313" key="4">
    <source>
        <dbReference type="EMBL" id="RIA56519.1"/>
    </source>
</evidence>
<protein>
    <submittedName>
        <fullName evidence="4">Chaperone required for assembly of F1-ATPase</fullName>
    </submittedName>
</protein>
<keyword evidence="5" id="KW-1185">Reference proteome</keyword>
<evidence type="ECO:0000313" key="5">
    <source>
        <dbReference type="Proteomes" id="UP000266273"/>
    </source>
</evidence>
<dbReference type="AlphaFoldDB" id="A0A397Q7P9"/>
<dbReference type="PANTHER" id="PTHR21013">
    <property type="entry name" value="ATP SYNTHASE MITOCHONDRIAL F1 COMPLEX ASSEMBLY FACTOR 2/ATP12 PROTEIN, MITOCHONDRIAL PRECURSOR"/>
    <property type="match status" value="1"/>
</dbReference>
<dbReference type="InterPro" id="IPR023335">
    <property type="entry name" value="ATP12_ortho_dom_sf"/>
</dbReference>
<reference evidence="4 5" key="1">
    <citation type="submission" date="2018-08" db="EMBL/GenBank/DDBJ databases">
        <title>Genomic Encyclopedia of Archaeal and Bacterial Type Strains, Phase II (KMG-II): from individual species to whole genera.</title>
        <authorList>
            <person name="Goeker M."/>
        </authorList>
    </citation>
    <scope>NUCLEOTIDE SEQUENCE [LARGE SCALE GENOMIC DNA]</scope>
    <source>
        <strain evidence="4 5">DSM 5002</strain>
    </source>
</reference>
<sequence>MNQQKPSPKEAGRFYDTAWAEAGEAGWHVMLDGRPVHTPQRARLTLPTAPLAEAVAAEWEAQEAEIKPTAMPLTRLANSAIDRAAPRRDEVIEGLVAYGETDLLCYRAEWPEKLTILQAEAWDPILDWARELLGADLRVVAGVMHTAQPSHSIAAMDEALRTHDDFALTAMNQMTTLTASLVLTFAIVYERLSVEEAWRVAHVDEDWQIAQWGEDAAARQRREAQWADMAAAARFLRLSRQS</sequence>
<evidence type="ECO:0000256" key="1">
    <source>
        <dbReference type="ARBA" id="ARBA00008231"/>
    </source>
</evidence>
<dbReference type="Gene3D" id="1.10.3580.10">
    <property type="entry name" value="ATP12 ATPase"/>
    <property type="match status" value="1"/>
</dbReference>
<dbReference type="EMBL" id="QXDF01000001">
    <property type="protein sequence ID" value="RIA56519.1"/>
    <property type="molecule type" value="Genomic_DNA"/>
</dbReference>
<evidence type="ECO:0000256" key="3">
    <source>
        <dbReference type="ARBA" id="ARBA00023186"/>
    </source>
</evidence>
<dbReference type="RefSeq" id="WP_119061305.1">
    <property type="nucleotide sequence ID" value="NZ_QXDF01000001.1"/>
</dbReference>
<organism evidence="4 5">
    <name type="scientific">Dichotomicrobium thermohalophilum</name>
    <dbReference type="NCBI Taxonomy" id="933063"/>
    <lineage>
        <taxon>Bacteria</taxon>
        <taxon>Pseudomonadati</taxon>
        <taxon>Pseudomonadota</taxon>
        <taxon>Alphaproteobacteria</taxon>
        <taxon>Hyphomicrobiales</taxon>
        <taxon>Hyphomicrobiaceae</taxon>
        <taxon>Dichotomicrobium</taxon>
    </lineage>
</organism>
<dbReference type="InterPro" id="IPR042272">
    <property type="entry name" value="ATP12_ATP_synth-F1-assembly_N"/>
</dbReference>
<dbReference type="InterPro" id="IPR011419">
    <property type="entry name" value="ATP12_ATP_synth-F1-assembly"/>
</dbReference>
<accession>A0A397Q7P9</accession>
<evidence type="ECO:0000256" key="2">
    <source>
        <dbReference type="ARBA" id="ARBA00022946"/>
    </source>
</evidence>
<dbReference type="GO" id="GO:0043461">
    <property type="term" value="P:proton-transporting ATP synthase complex assembly"/>
    <property type="evidence" value="ECO:0007669"/>
    <property type="project" value="InterPro"/>
</dbReference>
<dbReference type="PANTHER" id="PTHR21013:SF10">
    <property type="entry name" value="ATP SYNTHASE MITOCHONDRIAL F1 COMPLEX ASSEMBLY FACTOR 2"/>
    <property type="match status" value="1"/>
</dbReference>
<dbReference type="Proteomes" id="UP000266273">
    <property type="component" value="Unassembled WGS sequence"/>
</dbReference>